<dbReference type="Gene3D" id="3.30.310.260">
    <property type="match status" value="1"/>
</dbReference>
<dbReference type="PANTHER" id="PTHR10242:SF2">
    <property type="entry name" value="N-GLYCOSYLASE_DNA LYASE"/>
    <property type="match status" value="1"/>
</dbReference>
<gene>
    <name evidence="11" type="ORF">H9900_04885</name>
</gene>
<dbReference type="InterPro" id="IPR012904">
    <property type="entry name" value="OGG_N"/>
</dbReference>
<dbReference type="EMBL" id="DXIJ01000103">
    <property type="protein sequence ID" value="HIV86127.1"/>
    <property type="molecule type" value="Genomic_DNA"/>
</dbReference>
<dbReference type="Gene3D" id="1.10.340.30">
    <property type="entry name" value="Hypothetical protein, domain 2"/>
    <property type="match status" value="1"/>
</dbReference>
<feature type="domain" description="HhH-GPD" evidence="10">
    <location>
        <begin position="105"/>
        <end position="270"/>
    </location>
</feature>
<dbReference type="GO" id="GO:0140078">
    <property type="term" value="F:class I DNA-(apurinic or apyrimidinic site) endonuclease activity"/>
    <property type="evidence" value="ECO:0007669"/>
    <property type="project" value="UniProtKB-EC"/>
</dbReference>
<dbReference type="Proteomes" id="UP000824162">
    <property type="component" value="Unassembled WGS sequence"/>
</dbReference>
<dbReference type="PANTHER" id="PTHR10242">
    <property type="entry name" value="8-OXOGUANINE DNA GLYCOSYLASE"/>
    <property type="match status" value="1"/>
</dbReference>
<keyword evidence="3" id="KW-0227">DNA damage</keyword>
<evidence type="ECO:0000256" key="1">
    <source>
        <dbReference type="ARBA" id="ARBA00010679"/>
    </source>
</evidence>
<proteinExistence type="inferred from homology"/>
<keyword evidence="4" id="KW-0378">Hydrolase</keyword>
<evidence type="ECO:0000256" key="2">
    <source>
        <dbReference type="ARBA" id="ARBA00012720"/>
    </source>
</evidence>
<evidence type="ECO:0000256" key="3">
    <source>
        <dbReference type="ARBA" id="ARBA00022763"/>
    </source>
</evidence>
<name>A0A9D1PRY9_9FIRM</name>
<protein>
    <recommendedName>
        <fullName evidence="2">DNA-(apurinic or apyrimidinic site) lyase</fullName>
        <ecNumber evidence="2">4.2.99.18</ecNumber>
    </recommendedName>
</protein>
<dbReference type="Pfam" id="PF07934">
    <property type="entry name" value="OGG_N"/>
    <property type="match status" value="1"/>
</dbReference>
<dbReference type="EC" id="4.2.99.18" evidence="2"/>
<evidence type="ECO:0000256" key="9">
    <source>
        <dbReference type="ARBA" id="ARBA00044632"/>
    </source>
</evidence>
<keyword evidence="7" id="KW-0511">Multifunctional enzyme</keyword>
<accession>A0A9D1PRY9</accession>
<keyword evidence="5" id="KW-0234">DNA repair</keyword>
<comment type="caution">
    <text evidence="11">The sequence shown here is derived from an EMBL/GenBank/DDBJ whole genome shotgun (WGS) entry which is preliminary data.</text>
</comment>
<dbReference type="Gene3D" id="1.10.1670.10">
    <property type="entry name" value="Helix-hairpin-Helix base-excision DNA repair enzymes (C-terminal)"/>
    <property type="match status" value="1"/>
</dbReference>
<dbReference type="InterPro" id="IPR023170">
    <property type="entry name" value="HhH_base_excis_C"/>
</dbReference>
<dbReference type="GO" id="GO:0006284">
    <property type="term" value="P:base-excision repair"/>
    <property type="evidence" value="ECO:0007669"/>
    <property type="project" value="InterPro"/>
</dbReference>
<dbReference type="Pfam" id="PF00730">
    <property type="entry name" value="HhH-GPD"/>
    <property type="match status" value="1"/>
</dbReference>
<evidence type="ECO:0000256" key="4">
    <source>
        <dbReference type="ARBA" id="ARBA00022801"/>
    </source>
</evidence>
<dbReference type="GO" id="GO:0003684">
    <property type="term" value="F:damaged DNA binding"/>
    <property type="evidence" value="ECO:0007669"/>
    <property type="project" value="InterPro"/>
</dbReference>
<keyword evidence="6" id="KW-0456">Lyase</keyword>
<comment type="catalytic activity">
    <reaction evidence="9">
        <text>2'-deoxyribonucleotide-(2'-deoxyribose 5'-phosphate)-2'-deoxyribonucleotide-DNA = a 3'-end 2'-deoxyribonucleotide-(2,3-dehydro-2,3-deoxyribose 5'-phosphate)-DNA + a 5'-end 5'-phospho-2'-deoxyribonucleoside-DNA + H(+)</text>
        <dbReference type="Rhea" id="RHEA:66592"/>
        <dbReference type="Rhea" id="RHEA-COMP:13180"/>
        <dbReference type="Rhea" id="RHEA-COMP:16897"/>
        <dbReference type="Rhea" id="RHEA-COMP:17067"/>
        <dbReference type="ChEBI" id="CHEBI:15378"/>
        <dbReference type="ChEBI" id="CHEBI:136412"/>
        <dbReference type="ChEBI" id="CHEBI:157695"/>
        <dbReference type="ChEBI" id="CHEBI:167181"/>
        <dbReference type="EC" id="4.2.99.18"/>
    </reaction>
</comment>
<keyword evidence="8" id="KW-0326">Glycosidase</keyword>
<dbReference type="InterPro" id="IPR011257">
    <property type="entry name" value="DNA_glycosylase"/>
</dbReference>
<organism evidence="11 12">
    <name type="scientific">Candidatus Monoglobus merdigallinarum</name>
    <dbReference type="NCBI Taxonomy" id="2838698"/>
    <lineage>
        <taxon>Bacteria</taxon>
        <taxon>Bacillati</taxon>
        <taxon>Bacillota</taxon>
        <taxon>Clostridia</taxon>
        <taxon>Monoglobales</taxon>
        <taxon>Monoglobaceae</taxon>
        <taxon>Monoglobus</taxon>
    </lineage>
</organism>
<evidence type="ECO:0000259" key="10">
    <source>
        <dbReference type="SMART" id="SM00478"/>
    </source>
</evidence>
<sequence>MIRLNHDFSPKDTFECGQCFRWNNYGTGYIGIASGKIARVEKNTVFCPEEDNEFWSGYFSVSTDYDEIKKILTGSDTELKKCIEFGKGIRILKQDVWETIISFIISANNNIPRIKKIIETMCRSFGDRLKIPEGLGIPDGEYYSFPSPGRILKAGLSALAPLRAGYRDKYIFHAAETVCGGQTDLTRLPSLSTQDAKKELMKIKGVGGKVADCILLFSLGRYETFPKDVWIKRVLNTVYGVSEKETDGFIAEKYGGYAGFAQQYLYYYYRENNL</sequence>
<dbReference type="CDD" id="cd00056">
    <property type="entry name" value="ENDO3c"/>
    <property type="match status" value="1"/>
</dbReference>
<evidence type="ECO:0000313" key="12">
    <source>
        <dbReference type="Proteomes" id="UP000824162"/>
    </source>
</evidence>
<dbReference type="GO" id="GO:0006289">
    <property type="term" value="P:nucleotide-excision repair"/>
    <property type="evidence" value="ECO:0007669"/>
    <property type="project" value="InterPro"/>
</dbReference>
<evidence type="ECO:0000256" key="7">
    <source>
        <dbReference type="ARBA" id="ARBA00023268"/>
    </source>
</evidence>
<dbReference type="SMART" id="SM00478">
    <property type="entry name" value="ENDO3c"/>
    <property type="match status" value="1"/>
</dbReference>
<dbReference type="SUPFAM" id="SSF55945">
    <property type="entry name" value="TATA-box binding protein-like"/>
    <property type="match status" value="1"/>
</dbReference>
<dbReference type="SUPFAM" id="SSF48150">
    <property type="entry name" value="DNA-glycosylase"/>
    <property type="match status" value="1"/>
</dbReference>
<dbReference type="InterPro" id="IPR052054">
    <property type="entry name" value="Oxidative_DNA_repair_enzyme"/>
</dbReference>
<reference evidence="11" key="2">
    <citation type="submission" date="2021-04" db="EMBL/GenBank/DDBJ databases">
        <authorList>
            <person name="Gilroy R."/>
        </authorList>
    </citation>
    <scope>NUCLEOTIDE SEQUENCE</scope>
    <source>
        <strain evidence="11">5790</strain>
    </source>
</reference>
<evidence type="ECO:0000313" key="11">
    <source>
        <dbReference type="EMBL" id="HIV86127.1"/>
    </source>
</evidence>
<dbReference type="InterPro" id="IPR003265">
    <property type="entry name" value="HhH-GPD_domain"/>
</dbReference>
<dbReference type="AlphaFoldDB" id="A0A9D1PRY9"/>
<evidence type="ECO:0000256" key="6">
    <source>
        <dbReference type="ARBA" id="ARBA00023239"/>
    </source>
</evidence>
<evidence type="ECO:0000256" key="8">
    <source>
        <dbReference type="ARBA" id="ARBA00023295"/>
    </source>
</evidence>
<dbReference type="GO" id="GO:0008534">
    <property type="term" value="F:oxidized purine nucleobase lesion DNA N-glycosylase activity"/>
    <property type="evidence" value="ECO:0007669"/>
    <property type="project" value="InterPro"/>
</dbReference>
<evidence type="ECO:0000256" key="5">
    <source>
        <dbReference type="ARBA" id="ARBA00023204"/>
    </source>
</evidence>
<reference evidence="11" key="1">
    <citation type="journal article" date="2021" name="PeerJ">
        <title>Extensive microbial diversity within the chicken gut microbiome revealed by metagenomics and culture.</title>
        <authorList>
            <person name="Gilroy R."/>
            <person name="Ravi A."/>
            <person name="Getino M."/>
            <person name="Pursley I."/>
            <person name="Horton D.L."/>
            <person name="Alikhan N.F."/>
            <person name="Baker D."/>
            <person name="Gharbi K."/>
            <person name="Hall N."/>
            <person name="Watson M."/>
            <person name="Adriaenssens E.M."/>
            <person name="Foster-Nyarko E."/>
            <person name="Jarju S."/>
            <person name="Secka A."/>
            <person name="Antonio M."/>
            <person name="Oren A."/>
            <person name="Chaudhuri R.R."/>
            <person name="La Ragione R."/>
            <person name="Hildebrand F."/>
            <person name="Pallen M.J."/>
        </authorList>
    </citation>
    <scope>NUCLEOTIDE SEQUENCE</scope>
    <source>
        <strain evidence="11">5790</strain>
    </source>
</reference>
<comment type="similarity">
    <text evidence="1">Belongs to the type-1 OGG1 family.</text>
</comment>